<feature type="transmembrane region" description="Helical" evidence="8">
    <location>
        <begin position="45"/>
        <end position="65"/>
    </location>
</feature>
<keyword evidence="10" id="KW-1185">Reference proteome</keyword>
<sequence length="257" mass="26416">MSLTQALLIMLAGVAAGTINTIVGSGTLVTFPTLLTFGYPPVGANISNSLGLVAGGVSGSWGYRSEVSDARQRLRQLAPMSFLGAVAGALLLIWLPASAFKAIVPVLILVGIVLVLIGPWLQRRAAAAHHDEPGEHAGRGRLLLSLGVFGAGVYGGYFGAAQGVLLMGLMSALMTDPLQRINGIKNVLGTVVNAVAALTFLVVAFDKVHWDVAGLIALGSLIGGLTGAGVGRRLPPWALRAFIVVVGLVAIWQLLAG</sequence>
<evidence type="ECO:0000256" key="6">
    <source>
        <dbReference type="ARBA" id="ARBA00022989"/>
    </source>
</evidence>
<keyword evidence="5 8" id="KW-0812">Transmembrane</keyword>
<keyword evidence="6 8" id="KW-1133">Transmembrane helix</keyword>
<evidence type="ECO:0000256" key="4">
    <source>
        <dbReference type="ARBA" id="ARBA00022475"/>
    </source>
</evidence>
<dbReference type="PANTHER" id="PTHR30269">
    <property type="entry name" value="TRANSMEMBRANE PROTEIN YFCA"/>
    <property type="match status" value="1"/>
</dbReference>
<proteinExistence type="inferred from homology"/>
<evidence type="ECO:0000256" key="2">
    <source>
        <dbReference type="ARBA" id="ARBA00009142"/>
    </source>
</evidence>
<organism evidence="9 10">
    <name type="scientific">Flexivirga aerilata</name>
    <dbReference type="NCBI Taxonomy" id="1656889"/>
    <lineage>
        <taxon>Bacteria</taxon>
        <taxon>Bacillati</taxon>
        <taxon>Actinomycetota</taxon>
        <taxon>Actinomycetes</taxon>
        <taxon>Micrococcales</taxon>
        <taxon>Dermacoccaceae</taxon>
        <taxon>Flexivirga</taxon>
    </lineage>
</organism>
<comment type="caution">
    <text evidence="9">The sequence shown here is derived from an EMBL/GenBank/DDBJ whole genome shotgun (WGS) entry which is preliminary data.</text>
</comment>
<comment type="subcellular location">
    <subcellularLocation>
        <location evidence="1 8">Cell membrane</location>
        <topology evidence="1 8">Multi-pass membrane protein</topology>
    </subcellularLocation>
</comment>
<dbReference type="PANTHER" id="PTHR30269:SF0">
    <property type="entry name" value="MEMBRANE TRANSPORTER PROTEIN YFCA-RELATED"/>
    <property type="match status" value="1"/>
</dbReference>
<dbReference type="EMBL" id="JABENB010000003">
    <property type="protein sequence ID" value="NNG41070.1"/>
    <property type="molecule type" value="Genomic_DNA"/>
</dbReference>
<feature type="transmembrane region" description="Helical" evidence="8">
    <location>
        <begin position="142"/>
        <end position="167"/>
    </location>
</feature>
<evidence type="ECO:0000256" key="5">
    <source>
        <dbReference type="ARBA" id="ARBA00022692"/>
    </source>
</evidence>
<dbReference type="RefSeq" id="WP_171158025.1">
    <property type="nucleotide sequence ID" value="NZ_JABENB010000003.1"/>
</dbReference>
<dbReference type="Pfam" id="PF01925">
    <property type="entry name" value="TauE"/>
    <property type="match status" value="1"/>
</dbReference>
<evidence type="ECO:0000256" key="7">
    <source>
        <dbReference type="ARBA" id="ARBA00023136"/>
    </source>
</evidence>
<feature type="transmembrane region" description="Helical" evidence="8">
    <location>
        <begin position="237"/>
        <end position="255"/>
    </location>
</feature>
<name>A0A849AS14_9MICO</name>
<protein>
    <recommendedName>
        <fullName evidence="8">Probable membrane transporter protein</fullName>
    </recommendedName>
</protein>
<reference evidence="9 10" key="1">
    <citation type="submission" date="2020-05" db="EMBL/GenBank/DDBJ databases">
        <title>Flexivirga sp. ID2601S isolated from air conditioner.</title>
        <authorList>
            <person name="Kim D.H."/>
        </authorList>
    </citation>
    <scope>NUCLEOTIDE SEQUENCE [LARGE SCALE GENOMIC DNA]</scope>
    <source>
        <strain evidence="9 10">ID2601S</strain>
    </source>
</reference>
<keyword evidence="4 8" id="KW-1003">Cell membrane</keyword>
<dbReference type="Proteomes" id="UP000557772">
    <property type="component" value="Unassembled WGS sequence"/>
</dbReference>
<dbReference type="InterPro" id="IPR052017">
    <property type="entry name" value="TSUP"/>
</dbReference>
<evidence type="ECO:0000313" key="9">
    <source>
        <dbReference type="EMBL" id="NNG41070.1"/>
    </source>
</evidence>
<dbReference type="InterPro" id="IPR002781">
    <property type="entry name" value="TM_pro_TauE-like"/>
</dbReference>
<feature type="transmembrane region" description="Helical" evidence="8">
    <location>
        <begin position="212"/>
        <end position="231"/>
    </location>
</feature>
<comment type="similarity">
    <text evidence="2 8">Belongs to the 4-toluene sulfonate uptake permease (TSUP) (TC 2.A.102) family.</text>
</comment>
<evidence type="ECO:0000313" key="10">
    <source>
        <dbReference type="Proteomes" id="UP000557772"/>
    </source>
</evidence>
<feature type="transmembrane region" description="Helical" evidence="8">
    <location>
        <begin position="77"/>
        <end position="96"/>
    </location>
</feature>
<accession>A0A849AS14</accession>
<dbReference type="GO" id="GO:0005886">
    <property type="term" value="C:plasma membrane"/>
    <property type="evidence" value="ECO:0007669"/>
    <property type="project" value="UniProtKB-SubCell"/>
</dbReference>
<keyword evidence="7 8" id="KW-0472">Membrane</keyword>
<gene>
    <name evidence="9" type="ORF">HJ588_17565</name>
</gene>
<evidence type="ECO:0000256" key="8">
    <source>
        <dbReference type="RuleBase" id="RU363041"/>
    </source>
</evidence>
<dbReference type="AlphaFoldDB" id="A0A849AS14"/>
<evidence type="ECO:0000256" key="3">
    <source>
        <dbReference type="ARBA" id="ARBA00022448"/>
    </source>
</evidence>
<evidence type="ECO:0000256" key="1">
    <source>
        <dbReference type="ARBA" id="ARBA00004651"/>
    </source>
</evidence>
<feature type="transmembrane region" description="Helical" evidence="8">
    <location>
        <begin position="102"/>
        <end position="121"/>
    </location>
</feature>
<keyword evidence="3" id="KW-0813">Transport</keyword>